<accession>A0ABT1L357</accession>
<organism evidence="2 3">
    <name type="scientific">Candidatus Synchoanobacter obligatus</name>
    <dbReference type="NCBI Taxonomy" id="2919597"/>
    <lineage>
        <taxon>Bacteria</taxon>
        <taxon>Pseudomonadati</taxon>
        <taxon>Pseudomonadota</taxon>
        <taxon>Gammaproteobacteria</taxon>
        <taxon>Candidatus Comchoanobacterales</taxon>
        <taxon>Candidatus Comchoanobacteraceae</taxon>
        <taxon>Candidatus Synchoanobacter</taxon>
    </lineage>
</organism>
<comment type="caution">
    <text evidence="2">The sequence shown here is derived from an EMBL/GenBank/DDBJ whole genome shotgun (WGS) entry which is preliminary data.</text>
</comment>
<keyword evidence="1" id="KW-0812">Transmembrane</keyword>
<dbReference type="EMBL" id="JAKUDN010000001">
    <property type="protein sequence ID" value="MCP8351697.1"/>
    <property type="molecule type" value="Genomic_DNA"/>
</dbReference>
<keyword evidence="3" id="KW-1185">Reference proteome</keyword>
<sequence>MNAFRNFTKNEYLLTGILFPISVAIGLVNLNFDTATPFLIFILCALYATNMISSIIFNGIQTTARVAFKRLFLFIQISALVGIALYIPNAPYDSTLIYAYSAFIFVFYTFLQDDISAEELAK</sequence>
<evidence type="ECO:0000313" key="3">
    <source>
        <dbReference type="Proteomes" id="UP001320768"/>
    </source>
</evidence>
<feature type="transmembrane region" description="Helical" evidence="1">
    <location>
        <begin position="95"/>
        <end position="111"/>
    </location>
</feature>
<reference evidence="2 3" key="1">
    <citation type="journal article" date="2022" name="Nat. Microbiol.">
        <title>The microbiome of a bacterivorous marine choanoflagellate contains a resource-demanding obligate bacterial associate.</title>
        <authorList>
            <person name="Needham D.M."/>
            <person name="Poirier C."/>
            <person name="Bachy C."/>
            <person name="George E.E."/>
            <person name="Wilken S."/>
            <person name="Yung C.C.M."/>
            <person name="Limardo A.J."/>
            <person name="Morando M."/>
            <person name="Sudek L."/>
            <person name="Malmstrom R.R."/>
            <person name="Keeling P.J."/>
            <person name="Santoro A.E."/>
            <person name="Worden A.Z."/>
        </authorList>
    </citation>
    <scope>NUCLEOTIDE SEQUENCE [LARGE SCALE GENOMIC DNA]</scope>
    <source>
        <strain evidence="2 3">Comchoano-2</strain>
    </source>
</reference>
<evidence type="ECO:0000313" key="2">
    <source>
        <dbReference type="EMBL" id="MCP8351697.1"/>
    </source>
</evidence>
<keyword evidence="1" id="KW-0472">Membrane</keyword>
<gene>
    <name evidence="2" type="ORF">MKS91_00080</name>
</gene>
<feature type="transmembrane region" description="Helical" evidence="1">
    <location>
        <begin position="12"/>
        <end position="32"/>
    </location>
</feature>
<keyword evidence="1" id="KW-1133">Transmembrane helix</keyword>
<proteinExistence type="predicted"/>
<feature type="transmembrane region" description="Helical" evidence="1">
    <location>
        <begin position="71"/>
        <end position="89"/>
    </location>
</feature>
<name>A0ABT1L357_9GAMM</name>
<dbReference type="Proteomes" id="UP001320768">
    <property type="component" value="Unassembled WGS sequence"/>
</dbReference>
<dbReference type="RefSeq" id="WP_258568812.1">
    <property type="nucleotide sequence ID" value="NZ_JAKUDN010000001.1"/>
</dbReference>
<evidence type="ECO:0000256" key="1">
    <source>
        <dbReference type="SAM" id="Phobius"/>
    </source>
</evidence>
<protein>
    <submittedName>
        <fullName evidence="2">Uncharacterized protein</fullName>
    </submittedName>
</protein>
<feature type="transmembrane region" description="Helical" evidence="1">
    <location>
        <begin position="38"/>
        <end position="59"/>
    </location>
</feature>